<dbReference type="EMBL" id="CM045770">
    <property type="protein sequence ID" value="KAI7992047.1"/>
    <property type="molecule type" value="Genomic_DNA"/>
</dbReference>
<reference evidence="1 2" key="1">
    <citation type="journal article" date="2022" name="Plant J.">
        <title>Chromosome-level genome of Camellia lanceoleosa provides a valuable resource for understanding genome evolution and self-incompatibility.</title>
        <authorList>
            <person name="Gong W."/>
            <person name="Xiao S."/>
            <person name="Wang L."/>
            <person name="Liao Z."/>
            <person name="Chang Y."/>
            <person name="Mo W."/>
            <person name="Hu G."/>
            <person name="Li W."/>
            <person name="Zhao G."/>
            <person name="Zhu H."/>
            <person name="Hu X."/>
            <person name="Ji K."/>
            <person name="Xiang X."/>
            <person name="Song Q."/>
            <person name="Yuan D."/>
            <person name="Jin S."/>
            <person name="Zhang L."/>
        </authorList>
    </citation>
    <scope>NUCLEOTIDE SEQUENCE [LARGE SCALE GENOMIC DNA]</scope>
    <source>
        <strain evidence="1">SQ_2022a</strain>
    </source>
</reference>
<name>A0ACC0FVD1_9ERIC</name>
<dbReference type="Proteomes" id="UP001060215">
    <property type="component" value="Chromosome 13"/>
</dbReference>
<evidence type="ECO:0000313" key="2">
    <source>
        <dbReference type="Proteomes" id="UP001060215"/>
    </source>
</evidence>
<sequence length="152" mass="16835">MAMAAINGLSGIYTMKGCDQPLTVRFFDPKRPRVESRGVALHLGAQVLVLDSNHRDLGGLQTMNSLVAYLNSLGIGQKLKSLFLGNNKLTGILPAQKSTPLLNIFPSFKDLSEKKKKKTSTTVAPKFPRKLAAFWAAKWVNFIQHPLSYHQQ</sequence>
<protein>
    <submittedName>
        <fullName evidence="1">Flowering time control protein FCA</fullName>
    </submittedName>
</protein>
<comment type="caution">
    <text evidence="1">The sequence shown here is derived from an EMBL/GenBank/DDBJ whole genome shotgun (WGS) entry which is preliminary data.</text>
</comment>
<keyword evidence="2" id="KW-1185">Reference proteome</keyword>
<gene>
    <name evidence="1" type="ORF">LOK49_LG12G01977</name>
</gene>
<accession>A0ACC0FVD1</accession>
<organism evidence="1 2">
    <name type="scientific">Camellia lanceoleosa</name>
    <dbReference type="NCBI Taxonomy" id="1840588"/>
    <lineage>
        <taxon>Eukaryota</taxon>
        <taxon>Viridiplantae</taxon>
        <taxon>Streptophyta</taxon>
        <taxon>Embryophyta</taxon>
        <taxon>Tracheophyta</taxon>
        <taxon>Spermatophyta</taxon>
        <taxon>Magnoliopsida</taxon>
        <taxon>eudicotyledons</taxon>
        <taxon>Gunneridae</taxon>
        <taxon>Pentapetalae</taxon>
        <taxon>asterids</taxon>
        <taxon>Ericales</taxon>
        <taxon>Theaceae</taxon>
        <taxon>Camellia</taxon>
    </lineage>
</organism>
<proteinExistence type="predicted"/>
<evidence type="ECO:0000313" key="1">
    <source>
        <dbReference type="EMBL" id="KAI7992047.1"/>
    </source>
</evidence>